<feature type="transmembrane region" description="Helical" evidence="6">
    <location>
        <begin position="345"/>
        <end position="367"/>
    </location>
</feature>
<evidence type="ECO:0000256" key="2">
    <source>
        <dbReference type="ARBA" id="ARBA00022475"/>
    </source>
</evidence>
<dbReference type="GO" id="GO:0015385">
    <property type="term" value="F:sodium:proton antiporter activity"/>
    <property type="evidence" value="ECO:0007669"/>
    <property type="project" value="UniProtKB-UniRule"/>
</dbReference>
<dbReference type="GO" id="GO:0006885">
    <property type="term" value="P:regulation of pH"/>
    <property type="evidence" value="ECO:0007669"/>
    <property type="project" value="UniProtKB-UniRule"/>
</dbReference>
<organism evidence="7 8">
    <name type="scientific">Neoroseomonas lacus</name>
    <dbReference type="NCBI Taxonomy" id="287609"/>
    <lineage>
        <taxon>Bacteria</taxon>
        <taxon>Pseudomonadati</taxon>
        <taxon>Pseudomonadota</taxon>
        <taxon>Alphaproteobacteria</taxon>
        <taxon>Acetobacterales</taxon>
        <taxon>Acetobacteraceae</taxon>
        <taxon>Neoroseomonas</taxon>
    </lineage>
</organism>
<feature type="transmembrane region" description="Helical" evidence="6">
    <location>
        <begin position="146"/>
        <end position="165"/>
    </location>
</feature>
<comment type="catalytic activity">
    <reaction evidence="6">
        <text>Na(+)(in) + 2 H(+)(out) = Na(+)(out) + 2 H(+)(in)</text>
        <dbReference type="Rhea" id="RHEA:29251"/>
        <dbReference type="ChEBI" id="CHEBI:15378"/>
        <dbReference type="ChEBI" id="CHEBI:29101"/>
    </reaction>
</comment>
<feature type="transmembrane region" description="Helical" evidence="6">
    <location>
        <begin position="38"/>
        <end position="63"/>
    </location>
</feature>
<keyword evidence="4 6" id="KW-1133">Transmembrane helix</keyword>
<dbReference type="NCBIfam" id="TIGR00773">
    <property type="entry name" value="NhaA"/>
    <property type="match status" value="1"/>
</dbReference>
<feature type="transmembrane region" description="Helical" evidence="6">
    <location>
        <begin position="222"/>
        <end position="239"/>
    </location>
</feature>
<dbReference type="Proteomes" id="UP000661507">
    <property type="component" value="Unassembled WGS sequence"/>
</dbReference>
<keyword evidence="6" id="KW-0813">Transport</keyword>
<dbReference type="GO" id="GO:0005886">
    <property type="term" value="C:plasma membrane"/>
    <property type="evidence" value="ECO:0007669"/>
    <property type="project" value="UniProtKB-SubCell"/>
</dbReference>
<dbReference type="InterPro" id="IPR023171">
    <property type="entry name" value="Na/H_antiporter_dom_sf"/>
</dbReference>
<keyword evidence="5 6" id="KW-0472">Membrane</keyword>
<dbReference type="Pfam" id="PF06965">
    <property type="entry name" value="Na_H_antiport_1"/>
    <property type="match status" value="1"/>
</dbReference>
<feature type="transmembrane region" description="Helical" evidence="6">
    <location>
        <begin position="414"/>
        <end position="437"/>
    </location>
</feature>
<feature type="transmembrane region" description="Helical" evidence="6">
    <location>
        <begin position="112"/>
        <end position="134"/>
    </location>
</feature>
<reference evidence="7" key="1">
    <citation type="journal article" date="2014" name="Int. J. Syst. Evol. Microbiol.">
        <title>Complete genome sequence of Corynebacterium casei LMG S-19264T (=DSM 44701T), isolated from a smear-ripened cheese.</title>
        <authorList>
            <consortium name="US DOE Joint Genome Institute (JGI-PGF)"/>
            <person name="Walter F."/>
            <person name="Albersmeier A."/>
            <person name="Kalinowski J."/>
            <person name="Ruckert C."/>
        </authorList>
    </citation>
    <scope>NUCLEOTIDE SEQUENCE</scope>
    <source>
        <strain evidence="7">CGMCC 1.3617</strain>
    </source>
</reference>
<comment type="similarity">
    <text evidence="6">Belongs to the NhaA Na(+)/H(+) (TC 2.A.33) antiporter family.</text>
</comment>
<comment type="caution">
    <text evidence="7">The sequence shown here is derived from an EMBL/GenBank/DDBJ whole genome shotgun (WGS) entry which is preliminary data.</text>
</comment>
<dbReference type="PANTHER" id="PTHR30341:SF0">
    <property type="entry name" value="NA(+)_H(+) ANTIPORTER NHAA"/>
    <property type="match status" value="1"/>
</dbReference>
<feature type="transmembrane region" description="Helical" evidence="6">
    <location>
        <begin position="318"/>
        <end position="339"/>
    </location>
</feature>
<keyword evidence="3 6" id="KW-0812">Transmembrane</keyword>
<keyword evidence="8" id="KW-1185">Reference proteome</keyword>
<evidence type="ECO:0000256" key="5">
    <source>
        <dbReference type="ARBA" id="ARBA00023136"/>
    </source>
</evidence>
<evidence type="ECO:0000256" key="4">
    <source>
        <dbReference type="ARBA" id="ARBA00022989"/>
    </source>
</evidence>
<keyword evidence="6" id="KW-0739">Sodium transport</keyword>
<gene>
    <name evidence="6 7" type="primary">nhaA</name>
    <name evidence="7" type="ORF">GCM10011320_56660</name>
</gene>
<comment type="subcellular location">
    <subcellularLocation>
        <location evidence="1">Cell inner membrane</location>
        <topology evidence="1">Multi-pass membrane protein</topology>
    </subcellularLocation>
    <subcellularLocation>
        <location evidence="6">Cell membrane</location>
        <topology evidence="6">Multi-pass membrane protein</topology>
    </subcellularLocation>
</comment>
<dbReference type="EMBL" id="BMKW01000021">
    <property type="protein sequence ID" value="GGJ41797.1"/>
    <property type="molecule type" value="Genomic_DNA"/>
</dbReference>
<evidence type="ECO:0000256" key="6">
    <source>
        <dbReference type="HAMAP-Rule" id="MF_01844"/>
    </source>
</evidence>
<dbReference type="Gene3D" id="1.20.1530.10">
    <property type="entry name" value="Na+/H+ antiporter like domain"/>
    <property type="match status" value="1"/>
</dbReference>
<keyword evidence="2 6" id="KW-1003">Cell membrane</keyword>
<keyword evidence="6" id="KW-0050">Antiport</keyword>
<dbReference type="HAMAP" id="MF_01844">
    <property type="entry name" value="NhaA"/>
    <property type="match status" value="1"/>
</dbReference>
<proteinExistence type="inferred from homology"/>
<dbReference type="InterPro" id="IPR004670">
    <property type="entry name" value="NhaA"/>
</dbReference>
<keyword evidence="6" id="KW-0915">Sodium</keyword>
<sequence>MDQDQKADPRLGRLPREPIDRFTRPLARFLRIETVSGAVLLIAAMVAFGLSNSAWADGFLAFWDTPIGLRAGSFQFQRPLRDWINDGLMTFFFFVVALELKRELVVGELREPRVAALSIAAAAGGMLAPAALYLMLQFGQPGEHGWGVVMATDTAFVIGCLALLGRNAPRRLRVFLLSLAVVDDIGAILVVAIGYSSGVGWVALAVGITGLAIVYGLRQLGIRNVLIYVLAGILIWLAIDASGIHPTVAGVALGLLTPTRGWVSDRRLRAILRRVLAYPPGNHWSGDTEDRKLLRSAGKATREALAPVERLELILHPWVAFGVMPLFALANAGVHVSLAGLANPVTLAVVIGFALGKPVGILAFAWLAVRSGVAVRPKALGWGVLAGGGMLAGIGFTMALFIAELAFKDELLEAAKLGILVASVISAAGGLSLLAWLGHIGRRRAAIASAADAGQHEIMLPRAL</sequence>
<evidence type="ECO:0000313" key="8">
    <source>
        <dbReference type="Proteomes" id="UP000661507"/>
    </source>
</evidence>
<feature type="transmembrane region" description="Helical" evidence="6">
    <location>
        <begin position="199"/>
        <end position="217"/>
    </location>
</feature>
<feature type="transmembrane region" description="Helical" evidence="6">
    <location>
        <begin position="172"/>
        <end position="193"/>
    </location>
</feature>
<name>A0A917L2E6_9PROT</name>
<feature type="transmembrane region" description="Helical" evidence="6">
    <location>
        <begin position="379"/>
        <end position="402"/>
    </location>
</feature>
<dbReference type="AlphaFoldDB" id="A0A917L2E6"/>
<evidence type="ECO:0000313" key="7">
    <source>
        <dbReference type="EMBL" id="GGJ41797.1"/>
    </source>
</evidence>
<dbReference type="PANTHER" id="PTHR30341">
    <property type="entry name" value="SODIUM ION/PROTON ANTIPORTER NHAA-RELATED"/>
    <property type="match status" value="1"/>
</dbReference>
<evidence type="ECO:0000256" key="3">
    <source>
        <dbReference type="ARBA" id="ARBA00022692"/>
    </source>
</evidence>
<accession>A0A917L2E6</accession>
<keyword evidence="6" id="KW-0406">Ion transport</keyword>
<feature type="transmembrane region" description="Helical" evidence="6">
    <location>
        <begin position="245"/>
        <end position="263"/>
    </location>
</feature>
<evidence type="ECO:0000256" key="1">
    <source>
        <dbReference type="ARBA" id="ARBA00004429"/>
    </source>
</evidence>
<dbReference type="RefSeq" id="WP_229681641.1">
    <property type="nucleotide sequence ID" value="NZ_BMKW01000021.1"/>
</dbReference>
<feature type="transmembrane region" description="Helical" evidence="6">
    <location>
        <begin position="83"/>
        <end position="100"/>
    </location>
</feature>
<comment type="function">
    <text evidence="6">Na(+)/H(+) antiporter that extrudes sodium in exchange for external protons.</text>
</comment>
<reference evidence="7" key="2">
    <citation type="submission" date="2020-09" db="EMBL/GenBank/DDBJ databases">
        <authorList>
            <person name="Sun Q."/>
            <person name="Zhou Y."/>
        </authorList>
    </citation>
    <scope>NUCLEOTIDE SEQUENCE</scope>
    <source>
        <strain evidence="7">CGMCC 1.3617</strain>
    </source>
</reference>
<protein>
    <recommendedName>
        <fullName evidence="6">Na(+)/H(+) antiporter NhaA</fullName>
    </recommendedName>
    <alternativeName>
        <fullName evidence="6">Sodium/proton antiporter NhaA</fullName>
    </alternativeName>
</protein>